<sequence length="480" mass="54175">MAFCLTKAKKLIYNHLKSKMGSLGIINHGNWTHPVSFSHPIPQNLKKPDTFFTNNTTLFASRRFESIIAGKHLDSLRNVFDEIEVLNFPGGKVKFTSEMKFLSESPEERIHCYRVLDDNGQPTVHSNSVQIGEEVAVKMYNDMVTLQLMDSIFYEAQRQGRISFYLTTIGEEAINIASAAALNIDDLIFPQYREAGVLLWRGFSLQEFANQCFGNRDDNGKGRQMPIHYGSKKHNYFTVASTVATQISHAVGAAYALKMDGRDACTVTYFGDGGTSTGDFHAALNFAAVMEAPVIFFCRNNGWAISTPVSDQFRSDGIVVRGQAYGVRSIRVDGNDALAIFSAIQAARRMAIGESRPVLIEALTYRAGHHSTSDDSTKYRPVHEIEWWRVARDPVSRFKKWIESNGWWSDEAEFELRSSVRKQLLHAIQVAEKVEKPAIAEIFTDVYDVPPANLCEQETLLRETIKRHPQDYPSHFQFPL</sequence>
<evidence type="ECO:0000256" key="12">
    <source>
        <dbReference type="ARBA" id="ARBA00052792"/>
    </source>
</evidence>
<reference evidence="14 15" key="1">
    <citation type="submission" date="2019-09" db="EMBL/GenBank/DDBJ databases">
        <title>A chromosome-level genome assembly of the Chinese tupelo Nyssa sinensis.</title>
        <authorList>
            <person name="Yang X."/>
            <person name="Kang M."/>
            <person name="Yang Y."/>
            <person name="Xiong H."/>
            <person name="Wang M."/>
            <person name="Zhang Z."/>
            <person name="Wang Z."/>
            <person name="Wu H."/>
            <person name="Ma T."/>
            <person name="Liu J."/>
            <person name="Xi Z."/>
        </authorList>
    </citation>
    <scope>NUCLEOTIDE SEQUENCE [LARGE SCALE GENOMIC DNA]</scope>
    <source>
        <strain evidence="14">J267</strain>
        <tissue evidence="14">Leaf</tissue>
    </source>
</reference>
<dbReference type="Pfam" id="PF00676">
    <property type="entry name" value="E1_dh"/>
    <property type="match status" value="1"/>
</dbReference>
<keyword evidence="7" id="KW-0809">Transit peptide</keyword>
<comment type="catalytic activity">
    <reaction evidence="12">
        <text>N(6)-[(R)-lipoyl]-L-lysyl-[protein] + 3-methyl-2-oxobutanoate + H(+) = N(6)-[(R)-S(8)-2-methylpropanoyldihydrolipoyl]-L-lysyl-[protein] + CO2</text>
        <dbReference type="Rhea" id="RHEA:13457"/>
        <dbReference type="Rhea" id="RHEA-COMP:10474"/>
        <dbReference type="Rhea" id="RHEA-COMP:10497"/>
        <dbReference type="ChEBI" id="CHEBI:11851"/>
        <dbReference type="ChEBI" id="CHEBI:15378"/>
        <dbReference type="ChEBI" id="CHEBI:16526"/>
        <dbReference type="ChEBI" id="CHEBI:83099"/>
        <dbReference type="ChEBI" id="CHEBI:83142"/>
        <dbReference type="EC" id="1.2.4.4"/>
    </reaction>
</comment>
<proteinExistence type="inferred from homology"/>
<evidence type="ECO:0000256" key="8">
    <source>
        <dbReference type="ARBA" id="ARBA00022958"/>
    </source>
</evidence>
<comment type="similarity">
    <text evidence="3">Belongs to the BCKDHA family.</text>
</comment>
<dbReference type="InterPro" id="IPR029061">
    <property type="entry name" value="THDP-binding"/>
</dbReference>
<dbReference type="GO" id="GO:0005759">
    <property type="term" value="C:mitochondrial matrix"/>
    <property type="evidence" value="ECO:0007669"/>
    <property type="project" value="UniProtKB-SubCell"/>
</dbReference>
<keyword evidence="15" id="KW-1185">Reference proteome</keyword>
<dbReference type="GO" id="GO:0009083">
    <property type="term" value="P:branched-chain amino acid catabolic process"/>
    <property type="evidence" value="ECO:0007669"/>
    <property type="project" value="UniProtKB-ARBA"/>
</dbReference>
<evidence type="ECO:0000256" key="4">
    <source>
        <dbReference type="ARBA" id="ARBA00011516"/>
    </source>
</evidence>
<evidence type="ECO:0000256" key="11">
    <source>
        <dbReference type="ARBA" id="ARBA00031050"/>
    </source>
</evidence>
<evidence type="ECO:0000313" key="14">
    <source>
        <dbReference type="EMBL" id="KAA8547026.1"/>
    </source>
</evidence>
<name>A0A5J5BWJ7_9ASTE</name>
<dbReference type="EMBL" id="CM018032">
    <property type="protein sequence ID" value="KAA8547026.1"/>
    <property type="molecule type" value="Genomic_DNA"/>
</dbReference>
<comment type="cofactor">
    <cofactor evidence="1">
        <name>thiamine diphosphate</name>
        <dbReference type="ChEBI" id="CHEBI:58937"/>
    </cofactor>
</comment>
<dbReference type="FunFam" id="3.40.50.970:FF:000015">
    <property type="entry name" value="2-oxoisovalerate dehydrogenase subunit alpha"/>
    <property type="match status" value="1"/>
</dbReference>
<evidence type="ECO:0000256" key="7">
    <source>
        <dbReference type="ARBA" id="ARBA00022946"/>
    </source>
</evidence>
<keyword evidence="8" id="KW-0630">Potassium</keyword>
<dbReference type="GO" id="GO:0003863">
    <property type="term" value="F:branched-chain 2-oxo acid dehydrogenase activity"/>
    <property type="evidence" value="ECO:0007669"/>
    <property type="project" value="UniProtKB-EC"/>
</dbReference>
<keyword evidence="10" id="KW-0496">Mitochondrion</keyword>
<dbReference type="PANTHER" id="PTHR43380">
    <property type="entry name" value="2-OXOISOVALERATE DEHYDROGENASE SUBUNIT ALPHA, MITOCHONDRIAL"/>
    <property type="match status" value="1"/>
</dbReference>
<keyword evidence="9" id="KW-0560">Oxidoreductase</keyword>
<dbReference type="Gene3D" id="3.40.50.970">
    <property type="match status" value="1"/>
</dbReference>
<comment type="subunit">
    <text evidence="4">Heterotetramer of alpha and beta chains.</text>
</comment>
<dbReference type="SUPFAM" id="SSF52518">
    <property type="entry name" value="Thiamin diphosphate-binding fold (THDP-binding)"/>
    <property type="match status" value="1"/>
</dbReference>
<feature type="domain" description="Dehydrogenase E1 component" evidence="13">
    <location>
        <begin position="143"/>
        <end position="438"/>
    </location>
</feature>
<evidence type="ECO:0000256" key="6">
    <source>
        <dbReference type="ARBA" id="ARBA00022723"/>
    </source>
</evidence>
<dbReference type="AlphaFoldDB" id="A0A5J5BWJ7"/>
<dbReference type="PANTHER" id="PTHR43380:SF11">
    <property type="entry name" value="2-OXOISOVALERATE DEHYDROGENASE SUBUNIT ALPHA 2, MITOCHONDRIAL"/>
    <property type="match status" value="1"/>
</dbReference>
<accession>A0A5J5BWJ7</accession>
<evidence type="ECO:0000256" key="10">
    <source>
        <dbReference type="ARBA" id="ARBA00023128"/>
    </source>
</evidence>
<organism evidence="14 15">
    <name type="scientific">Nyssa sinensis</name>
    <dbReference type="NCBI Taxonomy" id="561372"/>
    <lineage>
        <taxon>Eukaryota</taxon>
        <taxon>Viridiplantae</taxon>
        <taxon>Streptophyta</taxon>
        <taxon>Embryophyta</taxon>
        <taxon>Tracheophyta</taxon>
        <taxon>Spermatophyta</taxon>
        <taxon>Magnoliopsida</taxon>
        <taxon>eudicotyledons</taxon>
        <taxon>Gunneridae</taxon>
        <taxon>Pentapetalae</taxon>
        <taxon>asterids</taxon>
        <taxon>Cornales</taxon>
        <taxon>Nyssaceae</taxon>
        <taxon>Nyssa</taxon>
    </lineage>
</organism>
<evidence type="ECO:0000313" key="15">
    <source>
        <dbReference type="Proteomes" id="UP000325577"/>
    </source>
</evidence>
<evidence type="ECO:0000256" key="5">
    <source>
        <dbReference type="ARBA" id="ARBA00012277"/>
    </source>
</evidence>
<dbReference type="OrthoDB" id="3845at2759"/>
<dbReference type="GO" id="GO:0046872">
    <property type="term" value="F:metal ion binding"/>
    <property type="evidence" value="ECO:0007669"/>
    <property type="project" value="UniProtKB-KW"/>
</dbReference>
<dbReference type="EC" id="1.2.4.4" evidence="5"/>
<dbReference type="Proteomes" id="UP000325577">
    <property type="component" value="Linkage Group LG1"/>
</dbReference>
<dbReference type="InterPro" id="IPR050771">
    <property type="entry name" value="Alpha-ketoacid_DH_E1_comp"/>
</dbReference>
<evidence type="ECO:0000256" key="3">
    <source>
        <dbReference type="ARBA" id="ARBA00008646"/>
    </source>
</evidence>
<evidence type="ECO:0000256" key="1">
    <source>
        <dbReference type="ARBA" id="ARBA00001964"/>
    </source>
</evidence>
<dbReference type="CDD" id="cd02000">
    <property type="entry name" value="TPP_E1_PDC_ADC_BCADC"/>
    <property type="match status" value="1"/>
</dbReference>
<keyword evidence="6" id="KW-0479">Metal-binding</keyword>
<gene>
    <name evidence="14" type="ORF">F0562_003455</name>
</gene>
<dbReference type="InterPro" id="IPR001017">
    <property type="entry name" value="DH_E1"/>
</dbReference>
<evidence type="ECO:0000256" key="9">
    <source>
        <dbReference type="ARBA" id="ARBA00023002"/>
    </source>
</evidence>
<evidence type="ECO:0000259" key="13">
    <source>
        <dbReference type="Pfam" id="PF00676"/>
    </source>
</evidence>
<evidence type="ECO:0000256" key="2">
    <source>
        <dbReference type="ARBA" id="ARBA00004305"/>
    </source>
</evidence>
<comment type="subcellular location">
    <subcellularLocation>
        <location evidence="2">Mitochondrion matrix</location>
    </subcellularLocation>
</comment>
<protein>
    <recommendedName>
        <fullName evidence="5">3-methyl-2-oxobutanoate dehydrogenase (2-methylpropanoyl-transferring)</fullName>
        <ecNumber evidence="5">1.2.4.4</ecNumber>
    </recommendedName>
    <alternativeName>
        <fullName evidence="11">Branched-chain alpha-keto acid dehydrogenase E1 component alpha chain</fullName>
    </alternativeName>
</protein>